<gene>
    <name evidence="2" type="ORF">K8V47_09920</name>
</gene>
<feature type="transmembrane region" description="Helical" evidence="1">
    <location>
        <begin position="210"/>
        <end position="230"/>
    </location>
</feature>
<proteinExistence type="predicted"/>
<reference evidence="2" key="1">
    <citation type="journal article" date="2021" name="PeerJ">
        <title>Extensive microbial diversity within the chicken gut microbiome revealed by metagenomics and culture.</title>
        <authorList>
            <person name="Gilroy R."/>
            <person name="Ravi A."/>
            <person name="Getino M."/>
            <person name="Pursley I."/>
            <person name="Horton D.L."/>
            <person name="Alikhan N.F."/>
            <person name="Baker D."/>
            <person name="Gharbi K."/>
            <person name="Hall N."/>
            <person name="Watson M."/>
            <person name="Adriaenssens E.M."/>
            <person name="Foster-Nyarko E."/>
            <person name="Jarju S."/>
            <person name="Secka A."/>
            <person name="Antonio M."/>
            <person name="Oren A."/>
            <person name="Chaudhuri R.R."/>
            <person name="La Ragione R."/>
            <person name="Hildebrand F."/>
            <person name="Pallen M.J."/>
        </authorList>
    </citation>
    <scope>NUCLEOTIDE SEQUENCE</scope>
    <source>
        <strain evidence="2">4100</strain>
    </source>
</reference>
<protein>
    <submittedName>
        <fullName evidence="2">DUF6056 family protein</fullName>
    </submittedName>
</protein>
<reference evidence="2" key="2">
    <citation type="submission" date="2021-09" db="EMBL/GenBank/DDBJ databases">
        <authorList>
            <person name="Gilroy R."/>
        </authorList>
    </citation>
    <scope>NUCLEOTIDE SEQUENCE</scope>
    <source>
        <strain evidence="2">4100</strain>
    </source>
</reference>
<feature type="transmembrane region" description="Helical" evidence="1">
    <location>
        <begin position="333"/>
        <end position="351"/>
    </location>
</feature>
<evidence type="ECO:0000313" key="2">
    <source>
        <dbReference type="EMBL" id="HJE40055.1"/>
    </source>
</evidence>
<feature type="transmembrane region" description="Helical" evidence="1">
    <location>
        <begin position="118"/>
        <end position="135"/>
    </location>
</feature>
<feature type="transmembrane region" description="Helical" evidence="1">
    <location>
        <begin position="276"/>
        <end position="298"/>
    </location>
</feature>
<sequence>MVLNAHKKAPKATYWSLLGLFALAHWAIFVLFPRISDDYWYGMLQHDYLRGLSESVSWSGVWETLRIHFTYDNTRLGNIVFVFLQLLPPWLSAVVPAACVLWICTGICRFAGVDGRNLLLVAVTLLAVSIFPPWFENFFSLCFALNYLPPAAMMCAYVISLCDNRHKRTMWDYANALLLGLWHEAFGISLVIGSLAYIIATRQRKKAVRLAAWLIPSTIFLCTTAIFAAINNSGHVINEFDLLHNIVSVGKLQVPFVLYLLCVICRAAAMRDWRKLFSPWVILLTFIALTAIALNTIITRGERISTVAHIACTLGIMRCLASTLPHRWKANTTASVTAAALIVAILCWHYTAVIQRSWHFSTVWTDFENRAAAQTGHVFVDIPSPATADFILWRKPDAAMFDVWNVWHFSDYISMRSTDRSPRWPVPSALKHVTPTSGTAIPGDAGIRSVDGWLYMPDDADHAYLPIFKTRLGPFVKSQVCNTFPFTAADGRKYIFVAPLNQYFPSFLFTISSMDFMYDGPYTTSVDYPPFVNEHGEANHFLEIRK</sequence>
<feature type="transmembrane region" description="Helical" evidence="1">
    <location>
        <begin position="173"/>
        <end position="198"/>
    </location>
</feature>
<evidence type="ECO:0000256" key="1">
    <source>
        <dbReference type="SAM" id="Phobius"/>
    </source>
</evidence>
<dbReference type="Pfam" id="PF19528">
    <property type="entry name" value="DUF6056"/>
    <property type="match status" value="1"/>
</dbReference>
<name>A0A921EAC3_9BACT</name>
<keyword evidence="1" id="KW-1133">Transmembrane helix</keyword>
<accession>A0A921EAC3</accession>
<organism evidence="2 3">
    <name type="scientific">Candidatus Amulumruptor caecigallinarius</name>
    <dbReference type="NCBI Taxonomy" id="2109911"/>
    <lineage>
        <taxon>Bacteria</taxon>
        <taxon>Pseudomonadati</taxon>
        <taxon>Bacteroidota</taxon>
        <taxon>Bacteroidia</taxon>
        <taxon>Bacteroidales</taxon>
        <taxon>Muribaculaceae</taxon>
        <taxon>Candidatus Amulumruptor</taxon>
    </lineage>
</organism>
<keyword evidence="1" id="KW-0812">Transmembrane</keyword>
<feature type="transmembrane region" description="Helical" evidence="1">
    <location>
        <begin position="90"/>
        <end position="111"/>
    </location>
</feature>
<keyword evidence="1" id="KW-0472">Membrane</keyword>
<feature type="transmembrane region" description="Helical" evidence="1">
    <location>
        <begin position="242"/>
        <end position="264"/>
    </location>
</feature>
<dbReference type="EMBL" id="DYXT01000052">
    <property type="protein sequence ID" value="HJE40055.1"/>
    <property type="molecule type" value="Genomic_DNA"/>
</dbReference>
<dbReference type="InterPro" id="IPR045691">
    <property type="entry name" value="DUF6056"/>
</dbReference>
<dbReference type="AlphaFoldDB" id="A0A921EAC3"/>
<feature type="transmembrane region" description="Helical" evidence="1">
    <location>
        <begin position="12"/>
        <end position="32"/>
    </location>
</feature>
<evidence type="ECO:0000313" key="3">
    <source>
        <dbReference type="Proteomes" id="UP000711407"/>
    </source>
</evidence>
<dbReference type="Proteomes" id="UP000711407">
    <property type="component" value="Unassembled WGS sequence"/>
</dbReference>
<comment type="caution">
    <text evidence="2">The sequence shown here is derived from an EMBL/GenBank/DDBJ whole genome shotgun (WGS) entry which is preliminary data.</text>
</comment>